<organism evidence="2 3">
    <name type="scientific">Necator americanus</name>
    <name type="common">Human hookworm</name>
    <dbReference type="NCBI Taxonomy" id="51031"/>
    <lineage>
        <taxon>Eukaryota</taxon>
        <taxon>Metazoa</taxon>
        <taxon>Ecdysozoa</taxon>
        <taxon>Nematoda</taxon>
        <taxon>Chromadorea</taxon>
        <taxon>Rhabditida</taxon>
        <taxon>Rhabditina</taxon>
        <taxon>Rhabditomorpha</taxon>
        <taxon>Strongyloidea</taxon>
        <taxon>Ancylostomatidae</taxon>
        <taxon>Bunostominae</taxon>
        <taxon>Necator</taxon>
    </lineage>
</organism>
<dbReference type="Proteomes" id="UP001303046">
    <property type="component" value="Unassembled WGS sequence"/>
</dbReference>
<dbReference type="EMBL" id="JAVFWL010000002">
    <property type="protein sequence ID" value="KAK6739201.1"/>
    <property type="molecule type" value="Genomic_DNA"/>
</dbReference>
<keyword evidence="3" id="KW-1185">Reference proteome</keyword>
<name>A0ABR1CMR9_NECAM</name>
<comment type="caution">
    <text evidence="2">The sequence shown here is derived from an EMBL/GenBank/DDBJ whole genome shotgun (WGS) entry which is preliminary data.</text>
</comment>
<sequence>MAMIGLAICVFFLPAAKCVMCYEGSLWEDFGAWDVRTKLKTRECEAGCSFEERKKEGGIMVNLGCLSQQDPITPSGCKWQTTKIERYFGCMCFRDRCNLELALHRYSSAQSALLPQLSDAHSWNSDGEISNCLQKS</sequence>
<feature type="signal peptide" evidence="1">
    <location>
        <begin position="1"/>
        <end position="18"/>
    </location>
</feature>
<evidence type="ECO:0000313" key="3">
    <source>
        <dbReference type="Proteomes" id="UP001303046"/>
    </source>
</evidence>
<evidence type="ECO:0008006" key="4">
    <source>
        <dbReference type="Google" id="ProtNLM"/>
    </source>
</evidence>
<keyword evidence="1" id="KW-0732">Signal</keyword>
<gene>
    <name evidence="2" type="primary">Necator_chrII.g8749</name>
    <name evidence="2" type="ORF">RB195_020954</name>
</gene>
<evidence type="ECO:0000313" key="2">
    <source>
        <dbReference type="EMBL" id="KAK6739201.1"/>
    </source>
</evidence>
<reference evidence="2 3" key="1">
    <citation type="submission" date="2023-08" db="EMBL/GenBank/DDBJ databases">
        <title>A Necator americanus chromosomal reference genome.</title>
        <authorList>
            <person name="Ilik V."/>
            <person name="Petrzelkova K.J."/>
            <person name="Pardy F."/>
            <person name="Fuh T."/>
            <person name="Niatou-Singa F.S."/>
            <person name="Gouil Q."/>
            <person name="Baker L."/>
            <person name="Ritchie M.E."/>
            <person name="Jex A.R."/>
            <person name="Gazzola D."/>
            <person name="Li H."/>
            <person name="Toshio Fujiwara R."/>
            <person name="Zhan B."/>
            <person name="Aroian R.V."/>
            <person name="Pafco B."/>
            <person name="Schwarz E.M."/>
        </authorList>
    </citation>
    <scope>NUCLEOTIDE SEQUENCE [LARGE SCALE GENOMIC DNA]</scope>
    <source>
        <strain evidence="2 3">Aroian</strain>
        <tissue evidence="2">Whole animal</tissue>
    </source>
</reference>
<protein>
    <recommendedName>
        <fullName evidence="4">Protein quiver</fullName>
    </recommendedName>
</protein>
<feature type="chain" id="PRO_5046380713" description="Protein quiver" evidence="1">
    <location>
        <begin position="19"/>
        <end position="136"/>
    </location>
</feature>
<accession>A0ABR1CMR9</accession>
<evidence type="ECO:0000256" key="1">
    <source>
        <dbReference type="SAM" id="SignalP"/>
    </source>
</evidence>
<proteinExistence type="predicted"/>